<organism evidence="1">
    <name type="scientific">bioreactor metagenome</name>
    <dbReference type="NCBI Taxonomy" id="1076179"/>
    <lineage>
        <taxon>unclassified sequences</taxon>
        <taxon>metagenomes</taxon>
        <taxon>ecological metagenomes</taxon>
    </lineage>
</organism>
<proteinExistence type="predicted"/>
<protein>
    <submittedName>
        <fullName evidence="1">Uncharacterized protein</fullName>
    </submittedName>
</protein>
<name>A0A645B358_9ZZZZ</name>
<evidence type="ECO:0000313" key="1">
    <source>
        <dbReference type="EMBL" id="MPM59900.1"/>
    </source>
</evidence>
<accession>A0A645B358</accession>
<gene>
    <name evidence="1" type="ORF">SDC9_106746</name>
</gene>
<reference evidence="1" key="1">
    <citation type="submission" date="2019-08" db="EMBL/GenBank/DDBJ databases">
        <authorList>
            <person name="Kucharzyk K."/>
            <person name="Murdoch R.W."/>
            <person name="Higgins S."/>
            <person name="Loffler F."/>
        </authorList>
    </citation>
    <scope>NUCLEOTIDE SEQUENCE</scope>
</reference>
<comment type="caution">
    <text evidence="1">The sequence shown here is derived from an EMBL/GenBank/DDBJ whole genome shotgun (WGS) entry which is preliminary data.</text>
</comment>
<sequence>MVEHPEPTEGVLDEVADDPVWREELGGCGDLVGASLLVLLEAGEDLVFALGDIELVEPTDHLYVLADLLGQHLDCPARDRVVGEQVGRDEQLCEVAFALEHERHGAVPVAAVVRKQQGVGLALGVVATVSAVEQCCHGLAGLAPDHVGLEVATLGLSQDLGLTGLDAGLRGDDADAGVAARVHEAQGDDPVEPGVSDLVSDGSLALIAPTGRRDGLLEGFHCLGLLDPLGRGRGQHNGDPGGHFADERGACPRGERLQWCGFHQSEIRFPSFRVFTSAERRASR</sequence>
<dbReference type="EMBL" id="VSSQ01017512">
    <property type="protein sequence ID" value="MPM59900.1"/>
    <property type="molecule type" value="Genomic_DNA"/>
</dbReference>
<dbReference type="AlphaFoldDB" id="A0A645B358"/>